<dbReference type="Proteomes" id="UP000756921">
    <property type="component" value="Unassembled WGS sequence"/>
</dbReference>
<evidence type="ECO:0000313" key="12">
    <source>
        <dbReference type="EMBL" id="KAF9735227.1"/>
    </source>
</evidence>
<feature type="compositionally biased region" description="Low complexity" evidence="10">
    <location>
        <begin position="413"/>
        <end position="430"/>
    </location>
</feature>
<dbReference type="OrthoDB" id="3222at2759"/>
<dbReference type="PANTHER" id="PTHR19139:SF199">
    <property type="entry name" value="MIP17260P"/>
    <property type="match status" value="1"/>
</dbReference>
<feature type="compositionally biased region" description="Polar residues" evidence="10">
    <location>
        <begin position="388"/>
        <end position="399"/>
    </location>
</feature>
<evidence type="ECO:0000256" key="8">
    <source>
        <dbReference type="ARBA" id="ARBA00034651"/>
    </source>
</evidence>
<feature type="region of interest" description="Disordered" evidence="10">
    <location>
        <begin position="279"/>
        <end position="430"/>
    </location>
</feature>
<accession>A0A9P6GGB4</accession>
<evidence type="ECO:0000313" key="13">
    <source>
        <dbReference type="Proteomes" id="UP000756921"/>
    </source>
</evidence>
<dbReference type="InterPro" id="IPR034294">
    <property type="entry name" value="Aquaporin_transptr"/>
</dbReference>
<dbReference type="InterPro" id="IPR000425">
    <property type="entry name" value="MIP"/>
</dbReference>
<evidence type="ECO:0000256" key="6">
    <source>
        <dbReference type="ARBA" id="ARBA00022989"/>
    </source>
</evidence>
<evidence type="ECO:0000256" key="3">
    <source>
        <dbReference type="ARBA" id="ARBA00022448"/>
    </source>
</evidence>
<keyword evidence="4 9" id="KW-0812">Transmembrane</keyword>
<dbReference type="Pfam" id="PF00230">
    <property type="entry name" value="MIP"/>
    <property type="match status" value="1"/>
</dbReference>
<dbReference type="PANTHER" id="PTHR19139">
    <property type="entry name" value="AQUAPORIN TRANSPORTER"/>
    <property type="match status" value="1"/>
</dbReference>
<gene>
    <name evidence="12" type="ORF">PMIN01_06632</name>
</gene>
<keyword evidence="5" id="KW-0677">Repeat</keyword>
<feature type="transmembrane region" description="Helical" evidence="11">
    <location>
        <begin position="135"/>
        <end position="155"/>
    </location>
</feature>
<feature type="compositionally biased region" description="Basic and acidic residues" evidence="10">
    <location>
        <begin position="283"/>
        <end position="298"/>
    </location>
</feature>
<feature type="compositionally biased region" description="Basic and acidic residues" evidence="10">
    <location>
        <begin position="367"/>
        <end position="381"/>
    </location>
</feature>
<keyword evidence="3 9" id="KW-0813">Transport</keyword>
<feature type="transmembrane region" description="Helical" evidence="11">
    <location>
        <begin position="46"/>
        <end position="67"/>
    </location>
</feature>
<comment type="subcellular location">
    <subcellularLocation>
        <location evidence="1">Membrane</location>
        <topology evidence="1">Multi-pass membrane protein</topology>
    </subcellularLocation>
</comment>
<evidence type="ECO:0000256" key="2">
    <source>
        <dbReference type="ARBA" id="ARBA00006175"/>
    </source>
</evidence>
<evidence type="ECO:0000256" key="9">
    <source>
        <dbReference type="RuleBase" id="RU000477"/>
    </source>
</evidence>
<reference evidence="12" key="1">
    <citation type="journal article" date="2020" name="Mol. Plant Microbe Interact.">
        <title>Genome Sequence of the Biocontrol Agent Coniothyrium minitans strain Conio (IMI 134523).</title>
        <authorList>
            <person name="Patel D."/>
            <person name="Shittu T.A."/>
            <person name="Baroncelli R."/>
            <person name="Muthumeenakshi S."/>
            <person name="Osborne T.H."/>
            <person name="Janganan T.K."/>
            <person name="Sreenivasaprasad S."/>
        </authorList>
    </citation>
    <scope>NUCLEOTIDE SEQUENCE</scope>
    <source>
        <strain evidence="12">Conio</strain>
    </source>
</reference>
<feature type="transmembrane region" description="Helical" evidence="11">
    <location>
        <begin position="201"/>
        <end position="226"/>
    </location>
</feature>
<evidence type="ECO:0000256" key="4">
    <source>
        <dbReference type="ARBA" id="ARBA00022692"/>
    </source>
</evidence>
<protein>
    <submittedName>
        <fullName evidence="12">MIP family channel protein</fullName>
    </submittedName>
</protein>
<comment type="caution">
    <text evidence="12">The sequence shown here is derived from an EMBL/GenBank/DDBJ whole genome shotgun (WGS) entry which is preliminary data.</text>
</comment>
<dbReference type="Gene3D" id="1.20.1080.10">
    <property type="entry name" value="Glycerol uptake facilitator protein"/>
    <property type="match status" value="1"/>
</dbReference>
<sequence length="430" mass="46513">MNNVNRPAESFMVFPGMKATYTEDPNRPGEKRLPGFSWLPNRVRHLIISMLGEFVGTALFLTFAFAATQVANTPPNDSIDSPASTSTLLYISLAFGFSLLVNVWIFFRISGGLFNPAVSVALALVGAIGWAKAFLLIIAQIVGAIAAAAVVSGLLPGPLAVRTTLSDGVSVTRGVFIEALCTAELIFAIFMLAAEKHRATFLAPIGIGLALFIAELAAVFFTGGSLNPARSFGPDVVLGTFDGYHWIYWIGPLIGAVIAVLFYRLIKFLEYETANPGADDDGREIQYDDRYAEEEARTSRRAVRATTDGTHEPDLLPPFHPLNRPVSGLQKPSLPRYHMNGDVSTELGAIPLSDLPNKPSATFQHGGDGHYSIDHPNERPRAQHLPGSYSTRSRSQPYSESHYDDASEQSYRSGPSVESGDSDSSSRSGF</sequence>
<dbReference type="PRINTS" id="PR00783">
    <property type="entry name" value="MINTRINSICP"/>
</dbReference>
<dbReference type="EMBL" id="WJXW01000006">
    <property type="protein sequence ID" value="KAF9735227.1"/>
    <property type="molecule type" value="Genomic_DNA"/>
</dbReference>
<evidence type="ECO:0000256" key="11">
    <source>
        <dbReference type="SAM" id="Phobius"/>
    </source>
</evidence>
<dbReference type="AlphaFoldDB" id="A0A9P6GGB4"/>
<feature type="transmembrane region" description="Helical" evidence="11">
    <location>
        <begin position="113"/>
        <end position="130"/>
    </location>
</feature>
<dbReference type="InterPro" id="IPR023271">
    <property type="entry name" value="Aquaporin-like"/>
</dbReference>
<keyword evidence="13" id="KW-1185">Reference proteome</keyword>
<evidence type="ECO:0000256" key="7">
    <source>
        <dbReference type="ARBA" id="ARBA00023136"/>
    </source>
</evidence>
<dbReference type="GO" id="GO:0005886">
    <property type="term" value="C:plasma membrane"/>
    <property type="evidence" value="ECO:0007669"/>
    <property type="project" value="TreeGrafter"/>
</dbReference>
<dbReference type="SUPFAM" id="SSF81338">
    <property type="entry name" value="Aquaporin-like"/>
    <property type="match status" value="1"/>
</dbReference>
<evidence type="ECO:0000256" key="1">
    <source>
        <dbReference type="ARBA" id="ARBA00004141"/>
    </source>
</evidence>
<name>A0A9P6GGB4_9PLEO</name>
<feature type="transmembrane region" description="Helical" evidence="11">
    <location>
        <begin position="175"/>
        <end position="194"/>
    </location>
</feature>
<evidence type="ECO:0000256" key="10">
    <source>
        <dbReference type="SAM" id="MobiDB-lite"/>
    </source>
</evidence>
<evidence type="ECO:0000256" key="5">
    <source>
        <dbReference type="ARBA" id="ARBA00022737"/>
    </source>
</evidence>
<feature type="transmembrane region" description="Helical" evidence="11">
    <location>
        <begin position="246"/>
        <end position="266"/>
    </location>
</feature>
<comment type="catalytic activity">
    <reaction evidence="8">
        <text>H2O(in) = H2O(out)</text>
        <dbReference type="Rhea" id="RHEA:29667"/>
        <dbReference type="ChEBI" id="CHEBI:15377"/>
    </reaction>
</comment>
<dbReference type="GO" id="GO:0015250">
    <property type="term" value="F:water channel activity"/>
    <property type="evidence" value="ECO:0007669"/>
    <property type="project" value="TreeGrafter"/>
</dbReference>
<comment type="similarity">
    <text evidence="2 9">Belongs to the MIP/aquaporin (TC 1.A.8) family.</text>
</comment>
<keyword evidence="7 11" id="KW-0472">Membrane</keyword>
<proteinExistence type="inferred from homology"/>
<organism evidence="12 13">
    <name type="scientific">Paraphaeosphaeria minitans</name>
    <dbReference type="NCBI Taxonomy" id="565426"/>
    <lineage>
        <taxon>Eukaryota</taxon>
        <taxon>Fungi</taxon>
        <taxon>Dikarya</taxon>
        <taxon>Ascomycota</taxon>
        <taxon>Pezizomycotina</taxon>
        <taxon>Dothideomycetes</taxon>
        <taxon>Pleosporomycetidae</taxon>
        <taxon>Pleosporales</taxon>
        <taxon>Massarineae</taxon>
        <taxon>Didymosphaeriaceae</taxon>
        <taxon>Paraphaeosphaeria</taxon>
    </lineage>
</organism>
<dbReference type="FunFam" id="1.20.1080.10:FF:000014">
    <property type="entry name" value="Aquaporin 1"/>
    <property type="match status" value="1"/>
</dbReference>
<keyword evidence="6 11" id="KW-1133">Transmembrane helix</keyword>